<dbReference type="Proteomes" id="UP000588277">
    <property type="component" value="Unassembled WGS sequence"/>
</dbReference>
<comment type="caution">
    <text evidence="1">The sequence shown here is derived from an EMBL/GenBank/DDBJ whole genome shotgun (WGS) entry which is preliminary data.</text>
</comment>
<sequence length="86" mass="9234">MGNLRFLATDSEAIVDCLVSHGLAPADFTVEKYTQERLDALMQDRGFNEGLSYDLTDQNVQGCLAANNSGVDVSDRLAADLSHDGA</sequence>
<keyword evidence="2" id="KW-1185">Reference proteome</keyword>
<dbReference type="AlphaFoldDB" id="A0A7Y0F379"/>
<evidence type="ECO:0000313" key="2">
    <source>
        <dbReference type="Proteomes" id="UP000588277"/>
    </source>
</evidence>
<name>A0A7Y0F379_9BIFI</name>
<organism evidence="1 2">
    <name type="scientific">Bifidobacterium moraviense</name>
    <dbReference type="NCBI Taxonomy" id="2675323"/>
    <lineage>
        <taxon>Bacteria</taxon>
        <taxon>Bacillati</taxon>
        <taxon>Actinomycetota</taxon>
        <taxon>Actinomycetes</taxon>
        <taxon>Bifidobacteriales</taxon>
        <taxon>Bifidobacteriaceae</taxon>
        <taxon>Bifidobacterium</taxon>
    </lineage>
</organism>
<gene>
    <name evidence="1" type="ORF">G1C96_1782</name>
</gene>
<evidence type="ECO:0000313" key="1">
    <source>
        <dbReference type="EMBL" id="NMN01197.1"/>
    </source>
</evidence>
<dbReference type="RefSeq" id="WP_169276276.1">
    <property type="nucleotide sequence ID" value="NZ_JAAIIH010000018.1"/>
</dbReference>
<proteinExistence type="predicted"/>
<accession>A0A7Y0F379</accession>
<reference evidence="1 2" key="1">
    <citation type="submission" date="2020-02" db="EMBL/GenBank/DDBJ databases">
        <title>Characterization of phylogenetic diversity of novel bifidobacterial species isolated in Czech ZOOs.</title>
        <authorList>
            <person name="Lugli G.A."/>
            <person name="Vera N.B."/>
            <person name="Ventura M."/>
        </authorList>
    </citation>
    <scope>NUCLEOTIDE SEQUENCE [LARGE SCALE GENOMIC DNA]</scope>
    <source>
        <strain evidence="1 2">DSM 109958</strain>
    </source>
</reference>
<dbReference type="EMBL" id="JAAIIH010000018">
    <property type="protein sequence ID" value="NMN01197.1"/>
    <property type="molecule type" value="Genomic_DNA"/>
</dbReference>
<protein>
    <submittedName>
        <fullName evidence="1">Uncharacterized protein</fullName>
    </submittedName>
</protein>